<dbReference type="Gene3D" id="3.80.10.10">
    <property type="entry name" value="Ribonuclease Inhibitor"/>
    <property type="match status" value="3"/>
</dbReference>
<dbReference type="InterPro" id="IPR017441">
    <property type="entry name" value="Protein_kinase_ATP_BS"/>
</dbReference>
<comment type="caution">
    <text evidence="24">The sequence shown here is derived from an EMBL/GenBank/DDBJ whole genome shotgun (WGS) entry which is preliminary data.</text>
</comment>
<evidence type="ECO:0000256" key="13">
    <source>
        <dbReference type="ARBA" id="ARBA00022777"/>
    </source>
</evidence>
<sequence>MNSFSFSQDCHEEYNSKCNKSFVEIGNEIYKMKGQLMYKSGYHHFLKHNMAKQIMSSSNFLLFSLTLLIITVLLPIPNFASASLEEANNLLKWKASLEITNKSSLSSWMPLPMNSSASVPCTSWFGVVCNADGSIQKLNLTSSGLRGTLQEISFFLLQNLTRFDLRVNSFFGPIPPQIRLLSKLIYLDFSQNQFSGEIPPEIGSMVSLEFLYLYSNNLSSSIPSSLGALTSLNVLSLYQNQLSGSIRSSIGNMSNLYRLNLAHNKLSGPIPIDLGKLKSLTRLLVSNNTLSGSIPSSIANLSNLHFLFLDMNKLSGPIPIELGNLKALTNFQVSENVLSGSIPSSLENLSDLQCMFLQKNNFSGLIPFELGNLKSLTELALSNNQLSGSIPLSLANMSNLQSLYLDGNNLSGPIPIELGNFKSLNDLDVSQNKLSGSIPPEFANSTQLQRLDLSFNNLVGEIPKEFGKMISMLNLYLSNNQLSGTIPLELGSFRELLELDLSTNRLNGSIPVSIGQWAQIHYLNLSNNKLSGKIPSDISKLVHLTEFDLSRNLLTEEIPSEVQSLQDLKILDLSHNMLSGSIPNAFTNLPGGIDIDLSYNELTGAVPQSPNFVNASIQGNPGLCGNATGLQLCASKILKKKNDPFHYRLMLIILLPLMGVVLLGLFTYGLIAYRQQKKKSPQKPLEEESIDYFSITGFDGKIVYADILKATNDFDEGYCIGVGGYGAVYKAELKPNNVVAVKKLHSSSENVDSNGFHNEIRALTNIRHRNIVKLYGYCSHARHSILIYEYLENGSLGSILKSDVLAKELDWLKRVNIIKAITNGLAYMHHDCSPPIIHRDISIANILLDSDYEAHISDFGTSKLLKLDSSNWTTIAGTYGYIAPELAYTMVATEKCDVYSFGVVALEVVMGKHPGELITSLPTLSDDHLVQANLRDSRIPPPSQVEEQVALVLTLSRACLNSNPVERPTMLQVSNLLMKA</sequence>
<dbReference type="GO" id="GO:0004674">
    <property type="term" value="F:protein serine/threonine kinase activity"/>
    <property type="evidence" value="ECO:0007669"/>
    <property type="project" value="UniProtKB-KW"/>
</dbReference>
<dbReference type="FunFam" id="3.80.10.10:FF:000400">
    <property type="entry name" value="Nuclear pore complex protein NUP107"/>
    <property type="match status" value="1"/>
</dbReference>
<keyword evidence="16 22" id="KW-0472">Membrane</keyword>
<evidence type="ECO:0000256" key="22">
    <source>
        <dbReference type="SAM" id="Phobius"/>
    </source>
</evidence>
<keyword evidence="8" id="KW-0808">Transferase</keyword>
<dbReference type="InterPro" id="IPR003591">
    <property type="entry name" value="Leu-rich_rpt_typical-subtyp"/>
</dbReference>
<dbReference type="Pfam" id="PF12799">
    <property type="entry name" value="LRR_4"/>
    <property type="match status" value="1"/>
</dbReference>
<evidence type="ECO:0000256" key="18">
    <source>
        <dbReference type="ARBA" id="ARBA00023180"/>
    </source>
</evidence>
<feature type="binding site" evidence="21">
    <location>
        <position position="743"/>
    </location>
    <ligand>
        <name>ATP</name>
        <dbReference type="ChEBI" id="CHEBI:30616"/>
    </ligand>
</feature>
<dbReference type="InterPro" id="IPR008266">
    <property type="entry name" value="Tyr_kinase_AS"/>
</dbReference>
<dbReference type="FunFam" id="1.10.510.10:FF:000445">
    <property type="entry name" value="MDIS1-interacting receptor like kinase 2"/>
    <property type="match status" value="1"/>
</dbReference>
<keyword evidence="9 22" id="KW-0812">Transmembrane</keyword>
<keyword evidence="18" id="KW-0325">Glycoprotein</keyword>
<evidence type="ECO:0000256" key="8">
    <source>
        <dbReference type="ARBA" id="ARBA00022679"/>
    </source>
</evidence>
<proteinExistence type="predicted"/>
<dbReference type="Proteomes" id="UP000235145">
    <property type="component" value="Unassembled WGS sequence"/>
</dbReference>
<evidence type="ECO:0000256" key="15">
    <source>
        <dbReference type="ARBA" id="ARBA00022989"/>
    </source>
</evidence>
<dbReference type="Gene3D" id="3.30.200.20">
    <property type="entry name" value="Phosphorylase Kinase, domain 1"/>
    <property type="match status" value="1"/>
</dbReference>
<keyword evidence="25" id="KW-1185">Reference proteome</keyword>
<dbReference type="InterPro" id="IPR011009">
    <property type="entry name" value="Kinase-like_dom_sf"/>
</dbReference>
<dbReference type="InterPro" id="IPR051420">
    <property type="entry name" value="Ser_Thr_Kinases_DiverseReg"/>
</dbReference>
<dbReference type="FunFam" id="3.80.10.10:FF:000233">
    <property type="entry name" value="Leucine-rich repeat receptor-like protein kinase TDR"/>
    <property type="match status" value="1"/>
</dbReference>
<comment type="catalytic activity">
    <reaction evidence="19">
        <text>L-threonyl-[protein] + ATP = O-phospho-L-threonyl-[protein] + ADP + H(+)</text>
        <dbReference type="Rhea" id="RHEA:46608"/>
        <dbReference type="Rhea" id="RHEA-COMP:11060"/>
        <dbReference type="Rhea" id="RHEA-COMP:11605"/>
        <dbReference type="ChEBI" id="CHEBI:15378"/>
        <dbReference type="ChEBI" id="CHEBI:30013"/>
        <dbReference type="ChEBI" id="CHEBI:30616"/>
        <dbReference type="ChEBI" id="CHEBI:61977"/>
        <dbReference type="ChEBI" id="CHEBI:456216"/>
        <dbReference type="EC" id="2.7.11.1"/>
    </reaction>
</comment>
<dbReference type="SUPFAM" id="SSF52058">
    <property type="entry name" value="L domain-like"/>
    <property type="match status" value="1"/>
</dbReference>
<dbReference type="AlphaFoldDB" id="A0A9R1W332"/>
<dbReference type="FunFam" id="3.80.10.10:FF:000299">
    <property type="entry name" value="Piriformospora indica-insensitive protein 2"/>
    <property type="match status" value="1"/>
</dbReference>
<feature type="transmembrane region" description="Helical" evidence="22">
    <location>
        <begin position="649"/>
        <end position="673"/>
    </location>
</feature>
<dbReference type="FunFam" id="3.30.200.20:FF:000309">
    <property type="entry name" value="Leucine-rich repeat receptor protein kinase MSP1"/>
    <property type="match status" value="1"/>
</dbReference>
<evidence type="ECO:0000256" key="21">
    <source>
        <dbReference type="PROSITE-ProRule" id="PRU10141"/>
    </source>
</evidence>
<dbReference type="PANTHER" id="PTHR48005">
    <property type="entry name" value="LEUCINE RICH REPEAT KINASE 2"/>
    <property type="match status" value="1"/>
</dbReference>
<feature type="transmembrane region" description="Helical" evidence="22">
    <location>
        <begin position="60"/>
        <end position="80"/>
    </location>
</feature>
<evidence type="ECO:0000256" key="11">
    <source>
        <dbReference type="ARBA" id="ARBA00022737"/>
    </source>
</evidence>
<keyword evidence="7" id="KW-0433">Leucine-rich repeat</keyword>
<evidence type="ECO:0000256" key="19">
    <source>
        <dbReference type="ARBA" id="ARBA00047899"/>
    </source>
</evidence>
<dbReference type="PROSITE" id="PS51450">
    <property type="entry name" value="LRR"/>
    <property type="match status" value="1"/>
</dbReference>
<evidence type="ECO:0000256" key="3">
    <source>
        <dbReference type="ARBA" id="ARBA00012513"/>
    </source>
</evidence>
<dbReference type="InterPro" id="IPR025875">
    <property type="entry name" value="Leu-rich_rpt_4"/>
</dbReference>
<dbReference type="SUPFAM" id="SSF56112">
    <property type="entry name" value="Protein kinase-like (PK-like)"/>
    <property type="match status" value="1"/>
</dbReference>
<dbReference type="PRINTS" id="PR00019">
    <property type="entry name" value="LEURICHRPT"/>
</dbReference>
<evidence type="ECO:0000256" key="16">
    <source>
        <dbReference type="ARBA" id="ARBA00023136"/>
    </source>
</evidence>
<keyword evidence="15 22" id="KW-1133">Transmembrane helix</keyword>
<dbReference type="GO" id="GO:0005524">
    <property type="term" value="F:ATP binding"/>
    <property type="evidence" value="ECO:0007669"/>
    <property type="project" value="UniProtKB-UniRule"/>
</dbReference>
<dbReference type="PANTHER" id="PTHR48005:SF13">
    <property type="entry name" value="SERINE_THREONINE-PROTEIN KINASE DDB_G0278509-RELATED"/>
    <property type="match status" value="1"/>
</dbReference>
<dbReference type="InterPro" id="IPR013210">
    <property type="entry name" value="LRR_N_plant-typ"/>
</dbReference>
<dbReference type="GO" id="GO:0051707">
    <property type="term" value="P:response to other organism"/>
    <property type="evidence" value="ECO:0007669"/>
    <property type="project" value="UniProtKB-ARBA"/>
</dbReference>
<evidence type="ECO:0000256" key="12">
    <source>
        <dbReference type="ARBA" id="ARBA00022741"/>
    </source>
</evidence>
<evidence type="ECO:0000256" key="4">
    <source>
        <dbReference type="ARBA" id="ARBA00022475"/>
    </source>
</evidence>
<evidence type="ECO:0000256" key="5">
    <source>
        <dbReference type="ARBA" id="ARBA00022527"/>
    </source>
</evidence>
<reference evidence="24 25" key="1">
    <citation type="journal article" date="2017" name="Nat. Commun.">
        <title>Genome assembly with in vitro proximity ligation data and whole-genome triplication in lettuce.</title>
        <authorList>
            <person name="Reyes-Chin-Wo S."/>
            <person name="Wang Z."/>
            <person name="Yang X."/>
            <person name="Kozik A."/>
            <person name="Arikit S."/>
            <person name="Song C."/>
            <person name="Xia L."/>
            <person name="Froenicke L."/>
            <person name="Lavelle D.O."/>
            <person name="Truco M.J."/>
            <person name="Xia R."/>
            <person name="Zhu S."/>
            <person name="Xu C."/>
            <person name="Xu H."/>
            <person name="Xu X."/>
            <person name="Cox K."/>
            <person name="Korf I."/>
            <person name="Meyers B.C."/>
            <person name="Michelmore R.W."/>
        </authorList>
    </citation>
    <scope>NUCLEOTIDE SEQUENCE [LARGE SCALE GENOMIC DNA]</scope>
    <source>
        <strain evidence="25">cv. Salinas</strain>
        <tissue evidence="24">Seedlings</tissue>
    </source>
</reference>
<comment type="catalytic activity">
    <reaction evidence="20">
        <text>L-seryl-[protein] + ATP = O-phospho-L-seryl-[protein] + ADP + H(+)</text>
        <dbReference type="Rhea" id="RHEA:17989"/>
        <dbReference type="Rhea" id="RHEA-COMP:9863"/>
        <dbReference type="Rhea" id="RHEA-COMP:11604"/>
        <dbReference type="ChEBI" id="CHEBI:15378"/>
        <dbReference type="ChEBI" id="CHEBI:29999"/>
        <dbReference type="ChEBI" id="CHEBI:30616"/>
        <dbReference type="ChEBI" id="CHEBI:83421"/>
        <dbReference type="ChEBI" id="CHEBI:456216"/>
        <dbReference type="EC" id="2.7.11.1"/>
    </reaction>
</comment>
<dbReference type="Pfam" id="PF08263">
    <property type="entry name" value="LRRNT_2"/>
    <property type="match status" value="1"/>
</dbReference>
<comment type="subcellular location">
    <subcellularLocation>
        <location evidence="1">Cell membrane</location>
    </subcellularLocation>
    <subcellularLocation>
        <location evidence="2">Membrane</location>
        <topology evidence="2">Single-pass type I membrane protein</topology>
    </subcellularLocation>
</comment>
<dbReference type="Pfam" id="PF00560">
    <property type="entry name" value="LRR_1"/>
    <property type="match status" value="11"/>
</dbReference>
<dbReference type="GO" id="GO:0009791">
    <property type="term" value="P:post-embryonic development"/>
    <property type="evidence" value="ECO:0007669"/>
    <property type="project" value="UniProtKB-ARBA"/>
</dbReference>
<evidence type="ECO:0000256" key="2">
    <source>
        <dbReference type="ARBA" id="ARBA00004479"/>
    </source>
</evidence>
<name>A0A9R1W332_LACSA</name>
<keyword evidence="6" id="KW-0597">Phosphoprotein</keyword>
<accession>A0A9R1W332</accession>
<keyword evidence="11" id="KW-0677">Repeat</keyword>
<evidence type="ECO:0000256" key="20">
    <source>
        <dbReference type="ARBA" id="ARBA00048679"/>
    </source>
</evidence>
<dbReference type="EMBL" id="NBSK02000003">
    <property type="protein sequence ID" value="KAJ0218902.1"/>
    <property type="molecule type" value="Genomic_DNA"/>
</dbReference>
<protein>
    <recommendedName>
        <fullName evidence="3">non-specific serine/threonine protein kinase</fullName>
        <ecNumber evidence="3">2.7.11.1</ecNumber>
    </recommendedName>
</protein>
<dbReference type="InterPro" id="IPR032675">
    <property type="entry name" value="LRR_dom_sf"/>
</dbReference>
<dbReference type="GO" id="GO:0006952">
    <property type="term" value="P:defense response"/>
    <property type="evidence" value="ECO:0007669"/>
    <property type="project" value="UniProtKB-ARBA"/>
</dbReference>
<keyword evidence="14 21" id="KW-0067">ATP-binding</keyword>
<dbReference type="SUPFAM" id="SSF52047">
    <property type="entry name" value="RNI-like"/>
    <property type="match status" value="1"/>
</dbReference>
<evidence type="ECO:0000256" key="14">
    <source>
        <dbReference type="ARBA" id="ARBA00022840"/>
    </source>
</evidence>
<evidence type="ECO:0000256" key="10">
    <source>
        <dbReference type="ARBA" id="ARBA00022729"/>
    </source>
</evidence>
<evidence type="ECO:0000256" key="1">
    <source>
        <dbReference type="ARBA" id="ARBA00004236"/>
    </source>
</evidence>
<evidence type="ECO:0000259" key="23">
    <source>
        <dbReference type="PROSITE" id="PS50011"/>
    </source>
</evidence>
<organism evidence="24 25">
    <name type="scientific">Lactuca sativa</name>
    <name type="common">Garden lettuce</name>
    <dbReference type="NCBI Taxonomy" id="4236"/>
    <lineage>
        <taxon>Eukaryota</taxon>
        <taxon>Viridiplantae</taxon>
        <taxon>Streptophyta</taxon>
        <taxon>Embryophyta</taxon>
        <taxon>Tracheophyta</taxon>
        <taxon>Spermatophyta</taxon>
        <taxon>Magnoliopsida</taxon>
        <taxon>eudicotyledons</taxon>
        <taxon>Gunneridae</taxon>
        <taxon>Pentapetalae</taxon>
        <taxon>asterids</taxon>
        <taxon>campanulids</taxon>
        <taxon>Asterales</taxon>
        <taxon>Asteraceae</taxon>
        <taxon>Cichorioideae</taxon>
        <taxon>Cichorieae</taxon>
        <taxon>Lactucinae</taxon>
        <taxon>Lactuca</taxon>
    </lineage>
</organism>
<gene>
    <name evidence="24" type="ORF">LSAT_V11C300125500</name>
</gene>
<keyword evidence="17" id="KW-0675">Receptor</keyword>
<keyword evidence="5" id="KW-0723">Serine/threonine-protein kinase</keyword>
<evidence type="ECO:0000256" key="6">
    <source>
        <dbReference type="ARBA" id="ARBA00022553"/>
    </source>
</evidence>
<dbReference type="EC" id="2.7.11.1" evidence="3"/>
<keyword evidence="4" id="KW-1003">Cell membrane</keyword>
<dbReference type="SMART" id="SM00369">
    <property type="entry name" value="LRR_TYP"/>
    <property type="match status" value="10"/>
</dbReference>
<keyword evidence="13" id="KW-0418">Kinase</keyword>
<keyword evidence="10" id="KW-0732">Signal</keyword>
<keyword evidence="12 21" id="KW-0547">Nucleotide-binding</keyword>
<dbReference type="PROSITE" id="PS00109">
    <property type="entry name" value="PROTEIN_KINASE_TYR"/>
    <property type="match status" value="1"/>
</dbReference>
<feature type="domain" description="Protein kinase" evidence="23">
    <location>
        <begin position="714"/>
        <end position="978"/>
    </location>
</feature>
<dbReference type="PROSITE" id="PS50011">
    <property type="entry name" value="PROTEIN_KINASE_DOM"/>
    <property type="match status" value="1"/>
</dbReference>
<dbReference type="SMART" id="SM00365">
    <property type="entry name" value="LRR_SD22"/>
    <property type="match status" value="9"/>
</dbReference>
<evidence type="ECO:0000313" key="24">
    <source>
        <dbReference type="EMBL" id="KAJ0218902.1"/>
    </source>
</evidence>
<evidence type="ECO:0000256" key="17">
    <source>
        <dbReference type="ARBA" id="ARBA00023170"/>
    </source>
</evidence>
<dbReference type="InterPro" id="IPR001611">
    <property type="entry name" value="Leu-rich_rpt"/>
</dbReference>
<evidence type="ECO:0000256" key="9">
    <source>
        <dbReference type="ARBA" id="ARBA00022692"/>
    </source>
</evidence>
<dbReference type="GO" id="GO:0005886">
    <property type="term" value="C:plasma membrane"/>
    <property type="evidence" value="ECO:0007669"/>
    <property type="project" value="UniProtKB-SubCell"/>
</dbReference>
<dbReference type="PROSITE" id="PS00107">
    <property type="entry name" value="PROTEIN_KINASE_ATP"/>
    <property type="match status" value="1"/>
</dbReference>
<evidence type="ECO:0000313" key="25">
    <source>
        <dbReference type="Proteomes" id="UP000235145"/>
    </source>
</evidence>
<evidence type="ECO:0000256" key="7">
    <source>
        <dbReference type="ARBA" id="ARBA00022614"/>
    </source>
</evidence>
<dbReference type="Gene3D" id="1.10.510.10">
    <property type="entry name" value="Transferase(Phosphotransferase) domain 1"/>
    <property type="match status" value="1"/>
</dbReference>
<dbReference type="InterPro" id="IPR000719">
    <property type="entry name" value="Prot_kinase_dom"/>
</dbReference>
<dbReference type="Pfam" id="PF00069">
    <property type="entry name" value="Pkinase"/>
    <property type="match status" value="1"/>
</dbReference>